<evidence type="ECO:0000256" key="1">
    <source>
        <dbReference type="ARBA" id="ARBA00009251"/>
    </source>
</evidence>
<sequence length="354" mass="37957">MSHHVPRQPWDVKGHQSGSFTSQAVVRAGPTLSAGSLDPTVDRPAHYTFPPEAAAPGPAPPGHAPMQPAGRGAGTDDEVVCSEMLRIESKIFFCDAKANARGLYLKISEKGTNRERSTIIVPGQSLPWFRELFNYYASTEPSLATAKEFPVESKVFYWSVGDNPRGRYLRISESGAGPRGRSSIIVPSGGADCSAWLAFRSVLARIESRTMNRPPLELQLERLSDLESHLASLGAMHGMAQTSDYLGALSLSGGPLQIPSMGQETIVGPGPAPPSLSTSDTGSHIVRAGHKRYFFDLGSNNKGQYLRITEVAGQDRIAIIVPAEALPQFYRAVGLCLEESHAGTGPSSSQRPHG</sequence>
<accession>A0AAV1HWN4</accession>
<dbReference type="Pfam" id="PF04845">
    <property type="entry name" value="PurA"/>
    <property type="match status" value="3"/>
</dbReference>
<dbReference type="PANTHER" id="PTHR12611:SF0">
    <property type="entry name" value="PURINE-RICH BINDING PROTEIN-ALPHA, ISOFORM B"/>
    <property type="match status" value="1"/>
</dbReference>
<protein>
    <submittedName>
        <fullName evidence="4">Uncharacterized protein</fullName>
    </submittedName>
</protein>
<evidence type="ECO:0000256" key="3">
    <source>
        <dbReference type="SAM" id="MobiDB-lite"/>
    </source>
</evidence>
<keyword evidence="2" id="KW-0238">DNA-binding</keyword>
<dbReference type="Proteomes" id="UP001314263">
    <property type="component" value="Unassembled WGS sequence"/>
</dbReference>
<dbReference type="Gene3D" id="3.10.450.700">
    <property type="match status" value="1"/>
</dbReference>
<dbReference type="GO" id="GO:0032422">
    <property type="term" value="F:purine-rich negative regulatory element binding"/>
    <property type="evidence" value="ECO:0007669"/>
    <property type="project" value="InterPro"/>
</dbReference>
<keyword evidence="5" id="KW-1185">Reference proteome</keyword>
<reference evidence="4 5" key="1">
    <citation type="submission" date="2023-10" db="EMBL/GenBank/DDBJ databases">
        <authorList>
            <person name="Maclean D."/>
            <person name="Macfadyen A."/>
        </authorList>
    </citation>
    <scope>NUCLEOTIDE SEQUENCE [LARGE SCALE GENOMIC DNA]</scope>
</reference>
<dbReference type="SMART" id="SM00712">
    <property type="entry name" value="PUR"/>
    <property type="match status" value="3"/>
</dbReference>
<feature type="region of interest" description="Disordered" evidence="3">
    <location>
        <begin position="31"/>
        <end position="75"/>
    </location>
</feature>
<evidence type="ECO:0000313" key="5">
    <source>
        <dbReference type="Proteomes" id="UP001314263"/>
    </source>
</evidence>
<dbReference type="Gene3D" id="3.30.2450.30">
    <property type="match status" value="1"/>
</dbReference>
<dbReference type="GO" id="GO:0000981">
    <property type="term" value="F:DNA-binding transcription factor activity, RNA polymerase II-specific"/>
    <property type="evidence" value="ECO:0007669"/>
    <property type="project" value="TreeGrafter"/>
</dbReference>
<dbReference type="PANTHER" id="PTHR12611">
    <property type="entry name" value="PUR-TRANSCRIPTIONAL ACTIVATOR"/>
    <property type="match status" value="1"/>
</dbReference>
<gene>
    <name evidence="4" type="ORF">CVIRNUC_002203</name>
</gene>
<evidence type="ECO:0000256" key="2">
    <source>
        <dbReference type="ARBA" id="ARBA00023125"/>
    </source>
</evidence>
<evidence type="ECO:0000313" key="4">
    <source>
        <dbReference type="EMBL" id="CAK0753202.1"/>
    </source>
</evidence>
<dbReference type="EMBL" id="CAUYUE010000003">
    <property type="protein sequence ID" value="CAK0753202.1"/>
    <property type="molecule type" value="Genomic_DNA"/>
</dbReference>
<organism evidence="4 5">
    <name type="scientific">Coccomyxa viridis</name>
    <dbReference type="NCBI Taxonomy" id="1274662"/>
    <lineage>
        <taxon>Eukaryota</taxon>
        <taxon>Viridiplantae</taxon>
        <taxon>Chlorophyta</taxon>
        <taxon>core chlorophytes</taxon>
        <taxon>Trebouxiophyceae</taxon>
        <taxon>Trebouxiophyceae incertae sedis</taxon>
        <taxon>Coccomyxaceae</taxon>
        <taxon>Coccomyxa</taxon>
    </lineage>
</organism>
<dbReference type="InterPro" id="IPR006628">
    <property type="entry name" value="PUR-bd_fam"/>
</dbReference>
<name>A0AAV1HWN4_9CHLO</name>
<dbReference type="AlphaFoldDB" id="A0AAV1HWN4"/>
<proteinExistence type="inferred from homology"/>
<comment type="caution">
    <text evidence="4">The sequence shown here is derived from an EMBL/GenBank/DDBJ whole genome shotgun (WGS) entry which is preliminary data.</text>
</comment>
<comment type="similarity">
    <text evidence="1">Belongs to the PUR DNA-binding protein family.</text>
</comment>
<dbReference type="GO" id="GO:0005634">
    <property type="term" value="C:nucleus"/>
    <property type="evidence" value="ECO:0007669"/>
    <property type="project" value="TreeGrafter"/>
</dbReference>
<dbReference type="GO" id="GO:0000977">
    <property type="term" value="F:RNA polymerase II transcription regulatory region sequence-specific DNA binding"/>
    <property type="evidence" value="ECO:0007669"/>
    <property type="project" value="InterPro"/>
</dbReference>